<feature type="non-terminal residue" evidence="2">
    <location>
        <position position="1"/>
    </location>
</feature>
<dbReference type="Gene3D" id="3.40.50.720">
    <property type="entry name" value="NAD(P)-binding Rossmann-like Domain"/>
    <property type="match status" value="1"/>
</dbReference>
<evidence type="ECO:0000259" key="1">
    <source>
        <dbReference type="Pfam" id="PF00107"/>
    </source>
</evidence>
<reference evidence="2" key="1">
    <citation type="submission" date="2020-01" db="EMBL/GenBank/DDBJ databases">
        <title>Insect and environment-associated Actinomycetes.</title>
        <authorList>
            <person name="Currrie C."/>
            <person name="Chevrette M."/>
            <person name="Carlson C."/>
            <person name="Stubbendieck R."/>
            <person name="Wendt-Pienkowski E."/>
        </authorList>
    </citation>
    <scope>NUCLEOTIDE SEQUENCE</scope>
    <source>
        <strain evidence="2">SID7499</strain>
    </source>
</reference>
<dbReference type="Pfam" id="PF00107">
    <property type="entry name" value="ADH_zinc_N"/>
    <property type="match status" value="1"/>
</dbReference>
<feature type="non-terminal residue" evidence="2">
    <location>
        <position position="77"/>
    </location>
</feature>
<dbReference type="PANTHER" id="PTHR44013:SF1">
    <property type="entry name" value="ZINC-TYPE ALCOHOL DEHYDROGENASE-LIKE PROTEIN C16A3.02C"/>
    <property type="match status" value="1"/>
</dbReference>
<gene>
    <name evidence="2" type="ORF">G3M58_02240</name>
</gene>
<protein>
    <submittedName>
        <fullName evidence="2">Zinc-binding dehydrogenase</fullName>
    </submittedName>
</protein>
<dbReference type="AlphaFoldDB" id="A0A6G3WIG8"/>
<dbReference type="GO" id="GO:0016491">
    <property type="term" value="F:oxidoreductase activity"/>
    <property type="evidence" value="ECO:0007669"/>
    <property type="project" value="InterPro"/>
</dbReference>
<organism evidence="2">
    <name type="scientific">Streptomyces sp. SID7499</name>
    <dbReference type="NCBI Taxonomy" id="2706086"/>
    <lineage>
        <taxon>Bacteria</taxon>
        <taxon>Bacillati</taxon>
        <taxon>Actinomycetota</taxon>
        <taxon>Actinomycetes</taxon>
        <taxon>Kitasatosporales</taxon>
        <taxon>Streptomycetaceae</taxon>
        <taxon>Streptomyces</taxon>
    </lineage>
</organism>
<evidence type="ECO:0000313" key="2">
    <source>
        <dbReference type="EMBL" id="NEE05252.1"/>
    </source>
</evidence>
<dbReference type="SUPFAM" id="SSF51735">
    <property type="entry name" value="NAD(P)-binding Rossmann-fold domains"/>
    <property type="match status" value="1"/>
</dbReference>
<proteinExistence type="predicted"/>
<sequence length="77" mass="8206">GLTAYQVLHRTLKIRDGDTVLVHAAAGGVGSIAVQIARHAGCRVIGTASPRNHEHLRSLGAEPVEYGEGLVDRLREL</sequence>
<comment type="caution">
    <text evidence="2">The sequence shown here is derived from an EMBL/GenBank/DDBJ whole genome shotgun (WGS) entry which is preliminary data.</text>
</comment>
<dbReference type="EMBL" id="JAAGMN010000258">
    <property type="protein sequence ID" value="NEE05252.1"/>
    <property type="molecule type" value="Genomic_DNA"/>
</dbReference>
<feature type="domain" description="Alcohol dehydrogenase-like C-terminal" evidence="1">
    <location>
        <begin position="28"/>
        <end position="76"/>
    </location>
</feature>
<dbReference type="PANTHER" id="PTHR44013">
    <property type="entry name" value="ZINC-TYPE ALCOHOL DEHYDROGENASE-LIKE PROTEIN C16A3.02C"/>
    <property type="match status" value="1"/>
</dbReference>
<dbReference type="InterPro" id="IPR052733">
    <property type="entry name" value="Chloroplast_QOR"/>
</dbReference>
<dbReference type="InterPro" id="IPR002364">
    <property type="entry name" value="Quin_OxRdtase/zeta-crystal_CS"/>
</dbReference>
<dbReference type="InterPro" id="IPR036291">
    <property type="entry name" value="NAD(P)-bd_dom_sf"/>
</dbReference>
<dbReference type="GO" id="GO:0008270">
    <property type="term" value="F:zinc ion binding"/>
    <property type="evidence" value="ECO:0007669"/>
    <property type="project" value="InterPro"/>
</dbReference>
<name>A0A6G3WIG8_9ACTN</name>
<dbReference type="PROSITE" id="PS01162">
    <property type="entry name" value="QOR_ZETA_CRYSTAL"/>
    <property type="match status" value="1"/>
</dbReference>
<accession>A0A6G3WIG8</accession>
<dbReference type="InterPro" id="IPR013149">
    <property type="entry name" value="ADH-like_C"/>
</dbReference>